<dbReference type="EMBL" id="CP126980">
    <property type="protein sequence ID" value="WIM94393.1"/>
    <property type="molecule type" value="Genomic_DNA"/>
</dbReference>
<dbReference type="PANTHER" id="PTHR11941:SF54">
    <property type="entry name" value="ENOYL-COA HYDRATASE, MITOCHONDRIAL"/>
    <property type="match status" value="1"/>
</dbReference>
<dbReference type="Gene3D" id="3.90.226.10">
    <property type="entry name" value="2-enoyl-CoA Hydratase, Chain A, domain 1"/>
    <property type="match status" value="1"/>
</dbReference>
<dbReference type="SUPFAM" id="SSF52096">
    <property type="entry name" value="ClpP/crotonase"/>
    <property type="match status" value="1"/>
</dbReference>
<protein>
    <submittedName>
        <fullName evidence="1">Enoyl-CoA hydratase/isomerase family protein</fullName>
    </submittedName>
</protein>
<evidence type="ECO:0000313" key="1">
    <source>
        <dbReference type="EMBL" id="WIM94393.1"/>
    </source>
</evidence>
<gene>
    <name evidence="1" type="ORF">ACTOB_006416</name>
</gene>
<dbReference type="Gene3D" id="1.20.58.1300">
    <property type="match status" value="1"/>
</dbReference>
<evidence type="ECO:0000313" key="2">
    <source>
        <dbReference type="Proteomes" id="UP001240150"/>
    </source>
</evidence>
<dbReference type="InterPro" id="IPR001753">
    <property type="entry name" value="Enoyl-CoA_hydra/iso"/>
</dbReference>
<name>A0ABY8WD43_9ACTN</name>
<proteinExistence type="predicted"/>
<keyword evidence="2" id="KW-1185">Reference proteome</keyword>
<reference evidence="1 2" key="1">
    <citation type="submission" date="2023-06" db="EMBL/GenBank/DDBJ databases">
        <authorList>
            <person name="Yushchuk O."/>
            <person name="Binda E."/>
            <person name="Ruckert-Reed C."/>
            <person name="Fedorenko V."/>
            <person name="Kalinowski J."/>
            <person name="Marinelli F."/>
        </authorList>
    </citation>
    <scope>NUCLEOTIDE SEQUENCE [LARGE SCALE GENOMIC DNA]</scope>
    <source>
        <strain evidence="1 2">NRRL 3884</strain>
    </source>
</reference>
<accession>A0ABY8WD43</accession>
<organism evidence="1 2">
    <name type="scientific">Actinoplanes oblitus</name>
    <dbReference type="NCBI Taxonomy" id="3040509"/>
    <lineage>
        <taxon>Bacteria</taxon>
        <taxon>Bacillati</taxon>
        <taxon>Actinomycetota</taxon>
        <taxon>Actinomycetes</taxon>
        <taxon>Micromonosporales</taxon>
        <taxon>Micromonosporaceae</taxon>
        <taxon>Actinoplanes</taxon>
    </lineage>
</organism>
<dbReference type="InterPro" id="IPR053482">
    <property type="entry name" value="DPA-CoA_Dioxygenase"/>
</dbReference>
<dbReference type="CDD" id="cd06558">
    <property type="entry name" value="crotonase-like"/>
    <property type="match status" value="1"/>
</dbReference>
<sequence length="409" mass="44806">MSTDIDVAARALAERASEVDAFLAGLPEPADRSIEERRRAAEVKAAAQAERRDFLAAHADAVYHRLTGGRSRRLRLPELADEAAAAFPGLVPGPDQVKAERGRAQAAKEGWEIDQGLFFGAVLRSPVAGRHLIETMLEPTPRAVELLDRWRRDGRLDLPSVRMERRDGVVHLTMCRDDCLNAEDAQQVDDMETAVDLVLLDPAATAGLLRGGEMTHPRYAGRRVFSAGINLKRLHAGEITLVDFLLRRELGYLHKLIRGAKPWVAAVDAFAIGGGAQLVLVFDHVVAADDAYFSLPAAQEGIIPGLANLRLPRAVGQRIARQVILSGRRIAADEPDARLLFDEVVAPDQVGAAAERAARRLSEPAVVANRMMLAEPVEEFRLYLATFAEQQAYRLYSDDVVAKAGRFAR</sequence>
<dbReference type="RefSeq" id="WP_284915596.1">
    <property type="nucleotide sequence ID" value="NZ_CP126980.1"/>
</dbReference>
<dbReference type="Pfam" id="PF00378">
    <property type="entry name" value="ECH_1"/>
    <property type="match status" value="1"/>
</dbReference>
<dbReference type="InterPro" id="IPR029045">
    <property type="entry name" value="ClpP/crotonase-like_dom_sf"/>
</dbReference>
<dbReference type="Proteomes" id="UP001240150">
    <property type="component" value="Chromosome"/>
</dbReference>
<dbReference type="PANTHER" id="PTHR11941">
    <property type="entry name" value="ENOYL-COA HYDRATASE-RELATED"/>
    <property type="match status" value="1"/>
</dbReference>
<dbReference type="NCBIfam" id="NF042432">
    <property type="entry name" value="DHPACoAdixog_DpgC"/>
    <property type="match status" value="1"/>
</dbReference>